<evidence type="ECO:0000256" key="3">
    <source>
        <dbReference type="ARBA" id="ARBA00022723"/>
    </source>
</evidence>
<dbReference type="Pfam" id="PF02868">
    <property type="entry name" value="Peptidase_M4_C"/>
    <property type="match status" value="1"/>
</dbReference>
<evidence type="ECO:0000259" key="8">
    <source>
        <dbReference type="Pfam" id="PF02868"/>
    </source>
</evidence>
<protein>
    <submittedName>
        <fullName evidence="9">Extracellular elastase</fullName>
    </submittedName>
</protein>
<reference evidence="9" key="1">
    <citation type="submission" date="2020-06" db="EMBL/GenBank/DDBJ databases">
        <authorList>
            <consortium name="Plant Systems Biology data submission"/>
        </authorList>
    </citation>
    <scope>NUCLEOTIDE SEQUENCE</scope>
    <source>
        <strain evidence="9">D6</strain>
    </source>
</reference>
<sequence>MPDMSRHVSLSDEDVPTLESRGLFAGGQTNSFSARQVNQVKSNDGSTCLVERHRVRELVQGLPVYGADFVVTTSECSQLSAIERSALVNTNTLATMNTRSIVSVDGYRLNAVRVPTGFTPKHATKEEGVSMVAGLFGVPEYRVTTLALEIFPTENQDYRAWIGTVWDESIPGEPQLYQVVVDDETDEIILKCDIAGAVEKQEKLQRKAEIRHRYLQGAGSQLDASKCDSCATIEPGIAWNPDQTVECDVETLYLNNDGRKTLCITGTDGSGNQRVAPGPIFQYHWHGTLNCNSGKSCSVSEVPNCADALSDVQWGAVNYFQYLQEHLGLMGGLTKEAENPIPVVGRVHYEEDYCNAFYVPGDRTVTFGDCDCDIFYPLVSTDVVVHELTHGLTSESSNLLYLLQSGGLNEAYSDLMGCALEFTINDSKDTPDFLVGESLAGPGLGREFLRSMENPSADGKSISTFCEYRNSMNVHYTSGFLNRAYVNAVRACENTCGSSLKECVVLLANTFLYANLEMLSMNSGFRDAAKQTCNVVDEFFAARAPTTSCTVQQAREAISVGFAAVGVGVNTDTCYAQVVCTQTNACAEAFEVVRKVARSIASFFTT</sequence>
<dbReference type="PANTHER" id="PTHR33794:SF1">
    <property type="entry name" value="BACILLOLYSIN"/>
    <property type="match status" value="1"/>
</dbReference>
<dbReference type="InterPro" id="IPR050728">
    <property type="entry name" value="Zinc_Metalloprotease_M4"/>
</dbReference>
<dbReference type="InterPro" id="IPR023612">
    <property type="entry name" value="Peptidase_M4"/>
</dbReference>
<keyword evidence="6" id="KW-0482">Metalloprotease</keyword>
<keyword evidence="3" id="KW-0479">Metal-binding</keyword>
<dbReference type="Gene3D" id="3.10.170.10">
    <property type="match status" value="1"/>
</dbReference>
<dbReference type="GO" id="GO:0046872">
    <property type="term" value="F:metal ion binding"/>
    <property type="evidence" value="ECO:0007669"/>
    <property type="project" value="UniProtKB-KW"/>
</dbReference>
<dbReference type="GO" id="GO:0004222">
    <property type="term" value="F:metalloendopeptidase activity"/>
    <property type="evidence" value="ECO:0007669"/>
    <property type="project" value="InterPro"/>
</dbReference>
<evidence type="ECO:0000313" key="10">
    <source>
        <dbReference type="Proteomes" id="UP001153069"/>
    </source>
</evidence>
<evidence type="ECO:0000313" key="9">
    <source>
        <dbReference type="EMBL" id="CAB9513253.1"/>
    </source>
</evidence>
<feature type="domain" description="Peptidase M4 C-terminal" evidence="8">
    <location>
        <begin position="397"/>
        <end position="559"/>
    </location>
</feature>
<evidence type="ECO:0000256" key="5">
    <source>
        <dbReference type="ARBA" id="ARBA00022833"/>
    </source>
</evidence>
<dbReference type="SUPFAM" id="SSF55486">
    <property type="entry name" value="Metalloproteases ('zincins'), catalytic domain"/>
    <property type="match status" value="1"/>
</dbReference>
<evidence type="ECO:0000256" key="4">
    <source>
        <dbReference type="ARBA" id="ARBA00022801"/>
    </source>
</evidence>
<dbReference type="InterPro" id="IPR027268">
    <property type="entry name" value="Peptidase_M4/M1_CTD_sf"/>
</dbReference>
<keyword evidence="10" id="KW-1185">Reference proteome</keyword>
<evidence type="ECO:0000256" key="1">
    <source>
        <dbReference type="ARBA" id="ARBA00009388"/>
    </source>
</evidence>
<dbReference type="OrthoDB" id="5332336at2759"/>
<evidence type="ECO:0000256" key="2">
    <source>
        <dbReference type="ARBA" id="ARBA00022670"/>
    </source>
</evidence>
<comment type="caution">
    <text evidence="9">The sequence shown here is derived from an EMBL/GenBank/DDBJ whole genome shotgun (WGS) entry which is preliminary data.</text>
</comment>
<dbReference type="AlphaFoldDB" id="A0A9N8HJY4"/>
<feature type="domain" description="Peptidase M4" evidence="7">
    <location>
        <begin position="306"/>
        <end position="394"/>
    </location>
</feature>
<dbReference type="Proteomes" id="UP001153069">
    <property type="component" value="Unassembled WGS sequence"/>
</dbReference>
<accession>A0A9N8HJY4</accession>
<keyword evidence="2" id="KW-0645">Protease</keyword>
<name>A0A9N8HJY4_9STRA</name>
<dbReference type="InterPro" id="IPR001570">
    <property type="entry name" value="Peptidase_M4_C_domain"/>
</dbReference>
<dbReference type="InterPro" id="IPR013856">
    <property type="entry name" value="Peptidase_M4_domain"/>
</dbReference>
<dbReference type="PANTHER" id="PTHR33794">
    <property type="entry name" value="BACILLOLYSIN"/>
    <property type="match status" value="1"/>
</dbReference>
<dbReference type="Pfam" id="PF01447">
    <property type="entry name" value="Peptidase_M4"/>
    <property type="match status" value="1"/>
</dbReference>
<evidence type="ECO:0000256" key="6">
    <source>
        <dbReference type="ARBA" id="ARBA00023049"/>
    </source>
</evidence>
<gene>
    <name evidence="9" type="ORF">SEMRO_581_G170240.1</name>
</gene>
<dbReference type="Gene3D" id="1.10.390.10">
    <property type="entry name" value="Neutral Protease Domain 2"/>
    <property type="match status" value="1"/>
</dbReference>
<proteinExistence type="inferred from homology"/>
<organism evidence="9 10">
    <name type="scientific">Seminavis robusta</name>
    <dbReference type="NCBI Taxonomy" id="568900"/>
    <lineage>
        <taxon>Eukaryota</taxon>
        <taxon>Sar</taxon>
        <taxon>Stramenopiles</taxon>
        <taxon>Ochrophyta</taxon>
        <taxon>Bacillariophyta</taxon>
        <taxon>Bacillariophyceae</taxon>
        <taxon>Bacillariophycidae</taxon>
        <taxon>Naviculales</taxon>
        <taxon>Naviculaceae</taxon>
        <taxon>Seminavis</taxon>
    </lineage>
</organism>
<dbReference type="GO" id="GO:0006508">
    <property type="term" value="P:proteolysis"/>
    <property type="evidence" value="ECO:0007669"/>
    <property type="project" value="UniProtKB-KW"/>
</dbReference>
<dbReference type="PRINTS" id="PR00730">
    <property type="entry name" value="THERMOLYSIN"/>
</dbReference>
<evidence type="ECO:0000259" key="7">
    <source>
        <dbReference type="Pfam" id="PF01447"/>
    </source>
</evidence>
<dbReference type="EMBL" id="CAICTM010000580">
    <property type="protein sequence ID" value="CAB9513253.1"/>
    <property type="molecule type" value="Genomic_DNA"/>
</dbReference>
<keyword evidence="5" id="KW-0862">Zinc</keyword>
<comment type="similarity">
    <text evidence="1">Belongs to the peptidase M4 family.</text>
</comment>
<keyword evidence="4" id="KW-0378">Hydrolase</keyword>